<dbReference type="OrthoDB" id="5348860at2"/>
<dbReference type="PANTHER" id="PTHR38013:SF1">
    <property type="entry name" value="GLYCOPROTEIN_POLYSACCHARIDE METABOLISM"/>
    <property type="match status" value="1"/>
</dbReference>
<dbReference type="RefSeq" id="WP_075708041.1">
    <property type="nucleotide sequence ID" value="NZ_MJMJ01000012.1"/>
</dbReference>
<dbReference type="Proteomes" id="UP000186313">
    <property type="component" value="Unassembled WGS sequence"/>
</dbReference>
<dbReference type="InterPro" id="IPR053196">
    <property type="entry name" value="Lipoprotein_YbaY-like"/>
</dbReference>
<reference evidence="1 2" key="1">
    <citation type="submission" date="2016-09" db="EMBL/GenBank/DDBJ databases">
        <title>Genomic Taxonomy of the Vibrionaceae.</title>
        <authorList>
            <person name="Gonzalez-Castillo A."/>
            <person name="Gomez-Gil B."/>
            <person name="Enciso-Ibarra K."/>
        </authorList>
    </citation>
    <scope>NUCLEOTIDE SEQUENCE [LARGE SCALE GENOMIC DNA]</scope>
    <source>
        <strain evidence="1 2">CAIM 703</strain>
    </source>
</reference>
<evidence type="ECO:0000313" key="1">
    <source>
        <dbReference type="EMBL" id="OLQ90433.1"/>
    </source>
</evidence>
<proteinExistence type="predicted"/>
<dbReference type="EMBL" id="MJMJ01000012">
    <property type="protein sequence ID" value="OLQ90433.1"/>
    <property type="molecule type" value="Genomic_DNA"/>
</dbReference>
<name>A0A1Q9HJF1_9VIBR</name>
<dbReference type="Pfam" id="PF09619">
    <property type="entry name" value="YscW"/>
    <property type="match status" value="1"/>
</dbReference>
<comment type="caution">
    <text evidence="1">The sequence shown here is derived from an EMBL/GenBank/DDBJ whole genome shotgun (WGS) entry which is preliminary data.</text>
</comment>
<gene>
    <name evidence="1" type="ORF">BIY22_05410</name>
</gene>
<dbReference type="PANTHER" id="PTHR38013">
    <property type="entry name" value="GLYCOPROTEIN/POLYSACCHARIDE METABOLISM"/>
    <property type="match status" value="1"/>
</dbReference>
<dbReference type="STRING" id="1381081.BIY22_05410"/>
<dbReference type="AlphaFoldDB" id="A0A1Q9HJF1"/>
<sequence>MKKALMLMASVVFGATLIGCQSEPTSQVQMQQSVTGTVAYRERILLPDNAVVTVRLQDISFADAPAKLVAEQVMETEGKQVPFAFTLDYDADTILPGHTYAVSARIEVNGKLRFTTDTVYPVINDEAKTQHRDLMLVGVGR</sequence>
<accession>A0A1Q9HJF1</accession>
<evidence type="ECO:0000313" key="2">
    <source>
        <dbReference type="Proteomes" id="UP000186313"/>
    </source>
</evidence>
<protein>
    <submittedName>
        <fullName evidence="1">Lipo-like protein</fullName>
    </submittedName>
</protein>
<dbReference type="InterPro" id="IPR039366">
    <property type="entry name" value="Pilotin"/>
</dbReference>
<organism evidence="1 2">
    <name type="scientific">Vibrio panuliri</name>
    <dbReference type="NCBI Taxonomy" id="1381081"/>
    <lineage>
        <taxon>Bacteria</taxon>
        <taxon>Pseudomonadati</taxon>
        <taxon>Pseudomonadota</taxon>
        <taxon>Gammaproteobacteria</taxon>
        <taxon>Vibrionales</taxon>
        <taxon>Vibrionaceae</taxon>
        <taxon>Vibrio</taxon>
    </lineage>
</organism>
<dbReference type="PROSITE" id="PS51257">
    <property type="entry name" value="PROKAR_LIPOPROTEIN"/>
    <property type="match status" value="1"/>
</dbReference>